<evidence type="ECO:0000313" key="8">
    <source>
        <dbReference type="Proteomes" id="UP000199031"/>
    </source>
</evidence>
<dbReference type="InterPro" id="IPR005887">
    <property type="entry name" value="GH92_a_mannosidase_put"/>
</dbReference>
<dbReference type="Pfam" id="PF07971">
    <property type="entry name" value="Glyco_hydro_92"/>
    <property type="match status" value="1"/>
</dbReference>
<keyword evidence="3" id="KW-0106">Calcium</keyword>
<dbReference type="PANTHER" id="PTHR12143">
    <property type="entry name" value="PEPTIDE N-GLYCANASE PNGASE -RELATED"/>
    <property type="match status" value="1"/>
</dbReference>
<dbReference type="InterPro" id="IPR012939">
    <property type="entry name" value="Glyco_hydro_92"/>
</dbReference>
<keyword evidence="8" id="KW-1185">Reference proteome</keyword>
<dbReference type="Gene3D" id="3.30.2080.10">
    <property type="entry name" value="GH92 mannosidase domain"/>
    <property type="match status" value="1"/>
</dbReference>
<dbReference type="Pfam" id="PF17678">
    <property type="entry name" value="Glyco_hydro_92N"/>
    <property type="match status" value="1"/>
</dbReference>
<dbReference type="PANTHER" id="PTHR12143:SF43">
    <property type="entry name" value="PUTATIVE-RELATED"/>
    <property type="match status" value="1"/>
</dbReference>
<keyword evidence="4" id="KW-0732">Signal</keyword>
<feature type="chain" id="PRO_5011647884" evidence="4">
    <location>
        <begin position="24"/>
        <end position="761"/>
    </location>
</feature>
<comment type="cofactor">
    <cofactor evidence="1">
        <name>Ca(2+)</name>
        <dbReference type="ChEBI" id="CHEBI:29108"/>
    </cofactor>
</comment>
<protein>
    <submittedName>
        <fullName evidence="7">Alpha-1,2-mannosidase, putative</fullName>
    </submittedName>
</protein>
<dbReference type="Gene3D" id="2.70.98.10">
    <property type="match status" value="1"/>
</dbReference>
<dbReference type="Proteomes" id="UP000199031">
    <property type="component" value="Unassembled WGS sequence"/>
</dbReference>
<dbReference type="FunFam" id="3.30.2080.10:FF:000001">
    <property type="entry name" value="Alpha-1,2-mannosidase subfamily"/>
    <property type="match status" value="1"/>
</dbReference>
<gene>
    <name evidence="7" type="ORF">SAMN05444277_110113</name>
</gene>
<proteinExistence type="predicted"/>
<feature type="domain" description="Glycosyl hydrolase family 92 N-terminal" evidence="6">
    <location>
        <begin position="29"/>
        <end position="274"/>
    </location>
</feature>
<dbReference type="NCBIfam" id="TIGR01180">
    <property type="entry name" value="aman2_put"/>
    <property type="match status" value="1"/>
</dbReference>
<dbReference type="Gene3D" id="1.20.1610.10">
    <property type="entry name" value="alpha-1,2-mannosidases domains"/>
    <property type="match status" value="1"/>
</dbReference>
<evidence type="ECO:0000256" key="3">
    <source>
        <dbReference type="ARBA" id="ARBA00022837"/>
    </source>
</evidence>
<organism evidence="7 8">
    <name type="scientific">Parafilimonas terrae</name>
    <dbReference type="NCBI Taxonomy" id="1465490"/>
    <lineage>
        <taxon>Bacteria</taxon>
        <taxon>Pseudomonadati</taxon>
        <taxon>Bacteroidota</taxon>
        <taxon>Chitinophagia</taxon>
        <taxon>Chitinophagales</taxon>
        <taxon>Chitinophagaceae</taxon>
        <taxon>Parafilimonas</taxon>
    </lineage>
</organism>
<evidence type="ECO:0000256" key="4">
    <source>
        <dbReference type="SAM" id="SignalP"/>
    </source>
</evidence>
<feature type="domain" description="Glycosyl hydrolase family 92" evidence="5">
    <location>
        <begin position="280"/>
        <end position="742"/>
    </location>
</feature>
<feature type="signal peptide" evidence="4">
    <location>
        <begin position="1"/>
        <end position="23"/>
    </location>
</feature>
<dbReference type="GO" id="GO:0000224">
    <property type="term" value="F:peptide-N4-(N-acetyl-beta-glucosaminyl)asparagine amidase activity"/>
    <property type="evidence" value="ECO:0007669"/>
    <property type="project" value="TreeGrafter"/>
</dbReference>
<sequence length="761" mass="86388">MKRIALCLLHLTFLALCLTSLKAQDVLQYVQPLSGTAPSTTVAAKKHSAAGSEQKANTIPAVGRPFGMTQWVAQTNPTETKCLPPYYYNDTAISGFRATHWISGSCMQDFGSFTITPVVGKLKTDIKQYAIPFSHENELSTPYYYKLNTKPVTTEITSTLRCAIIRFTMLQDDSLYVLVIPNSDYGEGSLQVNPLSGEIEAGNPAHRIYQGWGQPAGFSGWCYLKVEKEISSSGTFNGTEIYTSNIISKKKNIGGYAGFYLKKGEHLDIYMGTSFSSAEGARLNLQTEIGKKHFNDIKEEARQEWQKALSAIEVKTADERSKRIFYTAMYHAMQIPRLYNDVDGMYPVFAHSYQFNKLKKGDYYDDFSMWDIYRAQLPLFEILKPGLINNLVQSIILKGQEGGWMPIFPCWNNYTSEMVGDHTSAFIASAFNKNIRGYDVSEAYRLLRQNAFEVPDREAYIDGKGRRALPSYLKYGYIPMEDSVPDAFHKKEQVSRTLEYAYDDYALSIMAKALDKTADYNDLHKRSFNYKNVFYKEAGIVRGRYAGGAWAESFNPDVREKYITEGTPRQYTFYVPHDVHGLAQLMGGRKALENALDSLFIKDEYWHGNEPGHQIPFMYNYTSSPWKTQQIVREILNREYNDGPGGLSGNDDAGQISAWYIFAAIGFYPVDPVSGNYVLCSPLFDTIRINMPEQKTFEIICHKKNSTDQYIHRITFNGKKYAENYIRYSDLIKGGKFEIWLQAEPASWGADMQSQPPSVTR</sequence>
<dbReference type="InterPro" id="IPR050883">
    <property type="entry name" value="PNGase"/>
</dbReference>
<evidence type="ECO:0000259" key="5">
    <source>
        <dbReference type="Pfam" id="PF07971"/>
    </source>
</evidence>
<comment type="subunit">
    <text evidence="2">Monomer.</text>
</comment>
<dbReference type="GO" id="GO:0005829">
    <property type="term" value="C:cytosol"/>
    <property type="evidence" value="ECO:0007669"/>
    <property type="project" value="TreeGrafter"/>
</dbReference>
<dbReference type="OrthoDB" id="9758101at2"/>
<accession>A0A1I5Y2L8</accession>
<name>A0A1I5Y2L8_9BACT</name>
<evidence type="ECO:0000256" key="2">
    <source>
        <dbReference type="ARBA" id="ARBA00011245"/>
    </source>
</evidence>
<dbReference type="InterPro" id="IPR041371">
    <property type="entry name" value="GH92_N"/>
</dbReference>
<dbReference type="Gene3D" id="1.20.1050.60">
    <property type="entry name" value="alpha-1,2-mannosidase"/>
    <property type="match status" value="1"/>
</dbReference>
<dbReference type="GO" id="GO:0006516">
    <property type="term" value="P:glycoprotein catabolic process"/>
    <property type="evidence" value="ECO:0007669"/>
    <property type="project" value="TreeGrafter"/>
</dbReference>
<dbReference type="AlphaFoldDB" id="A0A1I5Y2L8"/>
<evidence type="ECO:0000259" key="6">
    <source>
        <dbReference type="Pfam" id="PF17678"/>
    </source>
</evidence>
<dbReference type="STRING" id="1465490.SAMN05444277_110113"/>
<dbReference type="GO" id="GO:0030246">
    <property type="term" value="F:carbohydrate binding"/>
    <property type="evidence" value="ECO:0007669"/>
    <property type="project" value="InterPro"/>
</dbReference>
<evidence type="ECO:0000313" key="7">
    <source>
        <dbReference type="EMBL" id="SFQ38445.1"/>
    </source>
</evidence>
<reference evidence="7 8" key="1">
    <citation type="submission" date="2016-10" db="EMBL/GenBank/DDBJ databases">
        <authorList>
            <person name="de Groot N.N."/>
        </authorList>
    </citation>
    <scope>NUCLEOTIDE SEQUENCE [LARGE SCALE GENOMIC DNA]</scope>
    <source>
        <strain evidence="7 8">DSM 28286</strain>
    </source>
</reference>
<evidence type="ECO:0000256" key="1">
    <source>
        <dbReference type="ARBA" id="ARBA00001913"/>
    </source>
</evidence>
<dbReference type="GO" id="GO:0005975">
    <property type="term" value="P:carbohydrate metabolic process"/>
    <property type="evidence" value="ECO:0007669"/>
    <property type="project" value="InterPro"/>
</dbReference>
<dbReference type="RefSeq" id="WP_090660613.1">
    <property type="nucleotide sequence ID" value="NZ_FOXQ01000010.1"/>
</dbReference>
<dbReference type="EMBL" id="FOXQ01000010">
    <property type="protein sequence ID" value="SFQ38445.1"/>
    <property type="molecule type" value="Genomic_DNA"/>
</dbReference>
<dbReference type="InterPro" id="IPR008928">
    <property type="entry name" value="6-hairpin_glycosidase_sf"/>
</dbReference>
<dbReference type="SUPFAM" id="SSF48208">
    <property type="entry name" value="Six-hairpin glycosidases"/>
    <property type="match status" value="1"/>
</dbReference>
<dbReference type="InterPro" id="IPR014718">
    <property type="entry name" value="GH-type_carb-bd"/>
</dbReference>